<organism evidence="2 3">
    <name type="scientific">Streptosporangium amethystogenes subsp. fukuiense</name>
    <dbReference type="NCBI Taxonomy" id="698418"/>
    <lineage>
        <taxon>Bacteria</taxon>
        <taxon>Bacillati</taxon>
        <taxon>Actinomycetota</taxon>
        <taxon>Actinomycetes</taxon>
        <taxon>Streptosporangiales</taxon>
        <taxon>Streptosporangiaceae</taxon>
        <taxon>Streptosporangium</taxon>
    </lineage>
</organism>
<dbReference type="RefSeq" id="WP_343966279.1">
    <property type="nucleotide sequence ID" value="NZ_BAAAGK010000039.1"/>
</dbReference>
<gene>
    <name evidence="2" type="ORF">ACFQVD_08250</name>
</gene>
<dbReference type="EMBL" id="JBHTEE010000001">
    <property type="protein sequence ID" value="MFC7600097.1"/>
    <property type="molecule type" value="Genomic_DNA"/>
</dbReference>
<evidence type="ECO:0000313" key="3">
    <source>
        <dbReference type="Proteomes" id="UP001596514"/>
    </source>
</evidence>
<name>A0ABW2SVG1_9ACTN</name>
<comment type="caution">
    <text evidence="2">The sequence shown here is derived from an EMBL/GenBank/DDBJ whole genome shotgun (WGS) entry which is preliminary data.</text>
</comment>
<keyword evidence="3" id="KW-1185">Reference proteome</keyword>
<feature type="region of interest" description="Disordered" evidence="1">
    <location>
        <begin position="1"/>
        <end position="20"/>
    </location>
</feature>
<evidence type="ECO:0000313" key="2">
    <source>
        <dbReference type="EMBL" id="MFC7600097.1"/>
    </source>
</evidence>
<reference evidence="3" key="1">
    <citation type="journal article" date="2019" name="Int. J. Syst. Evol. Microbiol.">
        <title>The Global Catalogue of Microorganisms (GCM) 10K type strain sequencing project: providing services to taxonomists for standard genome sequencing and annotation.</title>
        <authorList>
            <consortium name="The Broad Institute Genomics Platform"/>
            <consortium name="The Broad Institute Genome Sequencing Center for Infectious Disease"/>
            <person name="Wu L."/>
            <person name="Ma J."/>
        </authorList>
    </citation>
    <scope>NUCLEOTIDE SEQUENCE [LARGE SCALE GENOMIC DNA]</scope>
    <source>
        <strain evidence="3">JCM 10083</strain>
    </source>
</reference>
<dbReference type="Proteomes" id="UP001596514">
    <property type="component" value="Unassembled WGS sequence"/>
</dbReference>
<accession>A0ABW2SVG1</accession>
<protein>
    <submittedName>
        <fullName evidence="2">Uncharacterized protein</fullName>
    </submittedName>
</protein>
<sequence length="48" mass="5326">MTFLRRGSERPGAARRPQAQLDGYLEEDPACSNIAMVDVAVLIQRHSV</sequence>
<evidence type="ECO:0000256" key="1">
    <source>
        <dbReference type="SAM" id="MobiDB-lite"/>
    </source>
</evidence>
<proteinExistence type="predicted"/>